<keyword evidence="1" id="KW-0695">RNA-directed DNA polymerase</keyword>
<keyword evidence="1" id="KW-0548">Nucleotidyltransferase</keyword>
<keyword evidence="2" id="KW-1185">Reference proteome</keyword>
<dbReference type="OrthoDB" id="7687051at2759"/>
<accession>A0A2A3E033</accession>
<gene>
    <name evidence="1" type="ORF">APICC_07486</name>
</gene>
<keyword evidence="1" id="KW-0808">Transferase</keyword>
<dbReference type="Proteomes" id="UP000242457">
    <property type="component" value="Unassembled WGS sequence"/>
</dbReference>
<sequence>MIRPEDIATKRTIGNNKEICCIHRPSMAIYNEICDLIANNVSKEYAIFREPEIEINGERRKPDMVIKDHEKGYVVDVTVRYENNDSLMKAYKENETTAKEMDLEKLAGKGDLVELNSGIVRKHERCSIRRHEKYSNMITSLRLRKAIDPFGLKSFQQSFQFSEKLPQE</sequence>
<evidence type="ECO:0000313" key="1">
    <source>
        <dbReference type="EMBL" id="PBC25107.1"/>
    </source>
</evidence>
<name>A0A2A3E033_APICC</name>
<dbReference type="GO" id="GO:0003964">
    <property type="term" value="F:RNA-directed DNA polymerase activity"/>
    <property type="evidence" value="ECO:0007669"/>
    <property type="project" value="UniProtKB-KW"/>
</dbReference>
<evidence type="ECO:0000313" key="2">
    <source>
        <dbReference type="Proteomes" id="UP000242457"/>
    </source>
</evidence>
<reference evidence="1 2" key="1">
    <citation type="submission" date="2014-07" db="EMBL/GenBank/DDBJ databases">
        <title>Genomic and transcriptomic analysis on Apis cerana provide comprehensive insights into honey bee biology.</title>
        <authorList>
            <person name="Diao Q."/>
            <person name="Sun L."/>
            <person name="Zheng H."/>
            <person name="Zheng H."/>
            <person name="Xu S."/>
            <person name="Wang S."/>
            <person name="Zeng Z."/>
            <person name="Hu F."/>
            <person name="Su S."/>
            <person name="Wu J."/>
        </authorList>
    </citation>
    <scope>NUCLEOTIDE SEQUENCE [LARGE SCALE GENOMIC DNA]</scope>
    <source>
        <tissue evidence="1">Pupae without intestine</tissue>
    </source>
</reference>
<proteinExistence type="predicted"/>
<protein>
    <submittedName>
        <fullName evidence="1">Reverse transcriptase</fullName>
    </submittedName>
</protein>
<dbReference type="EMBL" id="KZ288517">
    <property type="protein sequence ID" value="PBC25107.1"/>
    <property type="molecule type" value="Genomic_DNA"/>
</dbReference>
<dbReference type="AlphaFoldDB" id="A0A2A3E033"/>
<organism evidence="1 2">
    <name type="scientific">Apis cerana cerana</name>
    <name type="common">Oriental honeybee</name>
    <dbReference type="NCBI Taxonomy" id="94128"/>
    <lineage>
        <taxon>Eukaryota</taxon>
        <taxon>Metazoa</taxon>
        <taxon>Ecdysozoa</taxon>
        <taxon>Arthropoda</taxon>
        <taxon>Hexapoda</taxon>
        <taxon>Insecta</taxon>
        <taxon>Pterygota</taxon>
        <taxon>Neoptera</taxon>
        <taxon>Endopterygota</taxon>
        <taxon>Hymenoptera</taxon>
        <taxon>Apocrita</taxon>
        <taxon>Aculeata</taxon>
        <taxon>Apoidea</taxon>
        <taxon>Anthophila</taxon>
        <taxon>Apidae</taxon>
        <taxon>Apis</taxon>
    </lineage>
</organism>